<proteinExistence type="predicted"/>
<dbReference type="EMBL" id="CM001217">
    <property type="protein sequence ID" value="KEH40115.1"/>
    <property type="molecule type" value="Genomic_DNA"/>
</dbReference>
<reference evidence="2 4" key="2">
    <citation type="journal article" date="2014" name="BMC Genomics">
        <title>An improved genome release (version Mt4.0) for the model legume Medicago truncatula.</title>
        <authorList>
            <person name="Tang H."/>
            <person name="Krishnakumar V."/>
            <person name="Bidwell S."/>
            <person name="Rosen B."/>
            <person name="Chan A."/>
            <person name="Zhou S."/>
            <person name="Gentzbittel L."/>
            <person name="Childs K.L."/>
            <person name="Yandell M."/>
            <person name="Gundlach H."/>
            <person name="Mayer K.F."/>
            <person name="Schwartz D.C."/>
            <person name="Town C.D."/>
        </authorList>
    </citation>
    <scope>GENOME REANNOTATION</scope>
    <source>
        <strain evidence="2">A17</strain>
        <strain evidence="3 4">cv. Jemalong A17</strain>
    </source>
</reference>
<dbReference type="InterPro" id="IPR036047">
    <property type="entry name" value="F-box-like_dom_sf"/>
</dbReference>
<evidence type="ECO:0000313" key="3">
    <source>
        <dbReference type="EnsemblPlants" id="KEH40115"/>
    </source>
</evidence>
<dbReference type="SUPFAM" id="SSF81383">
    <property type="entry name" value="F-box domain"/>
    <property type="match status" value="1"/>
</dbReference>
<accession>A0A072VPQ2</accession>
<gene>
    <name evidence="2" type="ordered locus">MTR_1g022105</name>
</gene>
<reference evidence="3" key="3">
    <citation type="submission" date="2015-04" db="UniProtKB">
        <authorList>
            <consortium name="EnsemblPlants"/>
        </authorList>
    </citation>
    <scope>IDENTIFICATION</scope>
    <source>
        <strain evidence="3">cv. Jemalong A17</strain>
    </source>
</reference>
<dbReference type="Gene3D" id="1.20.1280.50">
    <property type="match status" value="1"/>
</dbReference>
<name>A0A072VPQ2_MEDTR</name>
<dbReference type="InterPro" id="IPR001810">
    <property type="entry name" value="F-box_dom"/>
</dbReference>
<dbReference type="HOGENOM" id="CLU_027176_1_2_1"/>
<dbReference type="Pfam" id="PF00646">
    <property type="entry name" value="F-box"/>
    <property type="match status" value="1"/>
</dbReference>
<dbReference type="AlphaFoldDB" id="A0A072VPQ2"/>
<protein>
    <submittedName>
        <fullName evidence="2">F-box protein</fullName>
    </submittedName>
</protein>
<sequence>MKRDNVFNGLDLNERMNWSSLNSDLQIEILFHLPVKSLMRFKSVEKSWNILFKTPYFVNRWKLHNSENRKGHSLMIIPRPIEFRPPYIALLSCDDLDHEEVERICFYSLFPANNKTILKIESYGNCNGVFFLKAFYWHSTNLGHLILWNPTVKQGSRCFMLREQNFIQSWTPVHPPPFNWITIHYNPAYTPVVNCVYYWITAVNFFTISNILCFDFRNNQFHELKAPRIAVEHSIENIAEIKGSLAYVLEYHLPSPIQLEIWIMDQSGWAKKYNIGPVEWTCCRRGFWKDGDRVFGGKVGQLLTSYEDQGNLHSESQTSIEV</sequence>
<reference evidence="2 4" key="1">
    <citation type="journal article" date="2011" name="Nature">
        <title>The Medicago genome provides insight into the evolution of rhizobial symbioses.</title>
        <authorList>
            <person name="Young N.D."/>
            <person name="Debelle F."/>
            <person name="Oldroyd G.E."/>
            <person name="Geurts R."/>
            <person name="Cannon S.B."/>
            <person name="Udvardi M.K."/>
            <person name="Benedito V.A."/>
            <person name="Mayer K.F."/>
            <person name="Gouzy J."/>
            <person name="Schoof H."/>
            <person name="Van de Peer Y."/>
            <person name="Proost S."/>
            <person name="Cook D.R."/>
            <person name="Meyers B.C."/>
            <person name="Spannagl M."/>
            <person name="Cheung F."/>
            <person name="De Mita S."/>
            <person name="Krishnakumar V."/>
            <person name="Gundlach H."/>
            <person name="Zhou S."/>
            <person name="Mudge J."/>
            <person name="Bharti A.K."/>
            <person name="Murray J.D."/>
            <person name="Naoumkina M.A."/>
            <person name="Rosen B."/>
            <person name="Silverstein K.A."/>
            <person name="Tang H."/>
            <person name="Rombauts S."/>
            <person name="Zhao P.X."/>
            <person name="Zhou P."/>
            <person name="Barbe V."/>
            <person name="Bardou P."/>
            <person name="Bechner M."/>
            <person name="Bellec A."/>
            <person name="Berger A."/>
            <person name="Berges H."/>
            <person name="Bidwell S."/>
            <person name="Bisseling T."/>
            <person name="Choisne N."/>
            <person name="Couloux A."/>
            <person name="Denny R."/>
            <person name="Deshpande S."/>
            <person name="Dai X."/>
            <person name="Doyle J.J."/>
            <person name="Dudez A.M."/>
            <person name="Farmer A.D."/>
            <person name="Fouteau S."/>
            <person name="Franken C."/>
            <person name="Gibelin C."/>
            <person name="Gish J."/>
            <person name="Goldstein S."/>
            <person name="Gonzalez A.J."/>
            <person name="Green P.J."/>
            <person name="Hallab A."/>
            <person name="Hartog M."/>
            <person name="Hua A."/>
            <person name="Humphray S.J."/>
            <person name="Jeong D.H."/>
            <person name="Jing Y."/>
            <person name="Jocker A."/>
            <person name="Kenton S.M."/>
            <person name="Kim D.J."/>
            <person name="Klee K."/>
            <person name="Lai H."/>
            <person name="Lang C."/>
            <person name="Lin S."/>
            <person name="Macmil S.L."/>
            <person name="Magdelenat G."/>
            <person name="Matthews L."/>
            <person name="McCorrison J."/>
            <person name="Monaghan E.L."/>
            <person name="Mun J.H."/>
            <person name="Najar F.Z."/>
            <person name="Nicholson C."/>
            <person name="Noirot C."/>
            <person name="O'Bleness M."/>
            <person name="Paule C.R."/>
            <person name="Poulain J."/>
            <person name="Prion F."/>
            <person name="Qin B."/>
            <person name="Qu C."/>
            <person name="Retzel E.F."/>
            <person name="Riddle C."/>
            <person name="Sallet E."/>
            <person name="Samain S."/>
            <person name="Samson N."/>
            <person name="Sanders I."/>
            <person name="Saurat O."/>
            <person name="Scarpelli C."/>
            <person name="Schiex T."/>
            <person name="Segurens B."/>
            <person name="Severin A.J."/>
            <person name="Sherrier D.J."/>
            <person name="Shi R."/>
            <person name="Sims S."/>
            <person name="Singer S.R."/>
            <person name="Sinharoy S."/>
            <person name="Sterck L."/>
            <person name="Viollet A."/>
            <person name="Wang B.B."/>
            <person name="Wang K."/>
            <person name="Wang M."/>
            <person name="Wang X."/>
            <person name="Warfsmann J."/>
            <person name="Weissenbach J."/>
            <person name="White D.D."/>
            <person name="White J.D."/>
            <person name="Wiley G.B."/>
            <person name="Wincker P."/>
            <person name="Xing Y."/>
            <person name="Yang L."/>
            <person name="Yao Z."/>
            <person name="Ying F."/>
            <person name="Zhai J."/>
            <person name="Zhou L."/>
            <person name="Zuber A."/>
            <person name="Denarie J."/>
            <person name="Dixon R.A."/>
            <person name="May G.D."/>
            <person name="Schwartz D.C."/>
            <person name="Rogers J."/>
            <person name="Quetier F."/>
            <person name="Town C.D."/>
            <person name="Roe B.A."/>
        </authorList>
    </citation>
    <scope>NUCLEOTIDE SEQUENCE [LARGE SCALE GENOMIC DNA]</scope>
    <source>
        <strain evidence="2">A17</strain>
        <strain evidence="3 4">cv. Jemalong A17</strain>
    </source>
</reference>
<dbReference type="PANTHER" id="PTHR31672">
    <property type="entry name" value="BNACNNG10540D PROTEIN"/>
    <property type="match status" value="1"/>
</dbReference>
<organism evidence="2 4">
    <name type="scientific">Medicago truncatula</name>
    <name type="common">Barrel medic</name>
    <name type="synonym">Medicago tribuloides</name>
    <dbReference type="NCBI Taxonomy" id="3880"/>
    <lineage>
        <taxon>Eukaryota</taxon>
        <taxon>Viridiplantae</taxon>
        <taxon>Streptophyta</taxon>
        <taxon>Embryophyta</taxon>
        <taxon>Tracheophyta</taxon>
        <taxon>Spermatophyta</taxon>
        <taxon>Magnoliopsida</taxon>
        <taxon>eudicotyledons</taxon>
        <taxon>Gunneridae</taxon>
        <taxon>Pentapetalae</taxon>
        <taxon>rosids</taxon>
        <taxon>fabids</taxon>
        <taxon>Fabales</taxon>
        <taxon>Fabaceae</taxon>
        <taxon>Papilionoideae</taxon>
        <taxon>50 kb inversion clade</taxon>
        <taxon>NPAAA clade</taxon>
        <taxon>Hologalegina</taxon>
        <taxon>IRL clade</taxon>
        <taxon>Trifolieae</taxon>
        <taxon>Medicago</taxon>
    </lineage>
</organism>
<keyword evidence="4" id="KW-1185">Reference proteome</keyword>
<evidence type="ECO:0000259" key="1">
    <source>
        <dbReference type="Pfam" id="PF00646"/>
    </source>
</evidence>
<evidence type="ECO:0000313" key="2">
    <source>
        <dbReference type="EMBL" id="KEH40115.1"/>
    </source>
</evidence>
<dbReference type="Proteomes" id="UP000002051">
    <property type="component" value="Unassembled WGS sequence"/>
</dbReference>
<dbReference type="InterPro" id="IPR050796">
    <property type="entry name" value="SCF_F-box_component"/>
</dbReference>
<dbReference type="EnsemblPlants" id="KEH40115">
    <property type="protein sequence ID" value="KEH40115"/>
    <property type="gene ID" value="MTR_1g022105"/>
</dbReference>
<dbReference type="STRING" id="3880.A0A072VPQ2"/>
<dbReference type="PANTHER" id="PTHR31672:SF13">
    <property type="entry name" value="F-BOX PROTEIN CPR30-LIKE"/>
    <property type="match status" value="1"/>
</dbReference>
<evidence type="ECO:0000313" key="4">
    <source>
        <dbReference type="Proteomes" id="UP000002051"/>
    </source>
</evidence>
<feature type="domain" description="F-box" evidence="1">
    <location>
        <begin position="18"/>
        <end position="57"/>
    </location>
</feature>